<comment type="caution">
    <text evidence="1">The sequence shown here is derived from an EMBL/GenBank/DDBJ whole genome shotgun (WGS) entry which is preliminary data.</text>
</comment>
<dbReference type="AlphaFoldDB" id="A0A9N9BVP6"/>
<proteinExistence type="predicted"/>
<feature type="non-terminal residue" evidence="1">
    <location>
        <position position="1"/>
    </location>
</feature>
<dbReference type="EMBL" id="CAJVPZ010006772">
    <property type="protein sequence ID" value="CAG8577633.1"/>
    <property type="molecule type" value="Genomic_DNA"/>
</dbReference>
<organism evidence="1 2">
    <name type="scientific">Racocetra fulgida</name>
    <dbReference type="NCBI Taxonomy" id="60492"/>
    <lineage>
        <taxon>Eukaryota</taxon>
        <taxon>Fungi</taxon>
        <taxon>Fungi incertae sedis</taxon>
        <taxon>Mucoromycota</taxon>
        <taxon>Glomeromycotina</taxon>
        <taxon>Glomeromycetes</taxon>
        <taxon>Diversisporales</taxon>
        <taxon>Gigasporaceae</taxon>
        <taxon>Racocetra</taxon>
    </lineage>
</organism>
<reference evidence="1" key="1">
    <citation type="submission" date="2021-06" db="EMBL/GenBank/DDBJ databases">
        <authorList>
            <person name="Kallberg Y."/>
            <person name="Tangrot J."/>
            <person name="Rosling A."/>
        </authorList>
    </citation>
    <scope>NUCLEOTIDE SEQUENCE</scope>
    <source>
        <strain evidence="1">IN212</strain>
    </source>
</reference>
<protein>
    <submittedName>
        <fullName evidence="1">1593_t:CDS:1</fullName>
    </submittedName>
</protein>
<evidence type="ECO:0000313" key="1">
    <source>
        <dbReference type="EMBL" id="CAG8577633.1"/>
    </source>
</evidence>
<accession>A0A9N9BVP6</accession>
<keyword evidence="2" id="KW-1185">Reference proteome</keyword>
<name>A0A9N9BVP6_9GLOM</name>
<evidence type="ECO:0000313" key="2">
    <source>
        <dbReference type="Proteomes" id="UP000789396"/>
    </source>
</evidence>
<gene>
    <name evidence="1" type="ORF">RFULGI_LOCUS5712</name>
</gene>
<sequence length="51" mass="5975">MGDLDLDLCGEKLCLDLCDGELLNLRELCFDLRDDRESLLDLRDDRELLDF</sequence>
<dbReference type="Proteomes" id="UP000789396">
    <property type="component" value="Unassembled WGS sequence"/>
</dbReference>